<accession>A0A367LFI4</accession>
<name>A0A367LFI4_9HYPO</name>
<dbReference type="STRING" id="1330021.A0A367LFI4"/>
<dbReference type="Proteomes" id="UP000253664">
    <property type="component" value="Unassembled WGS sequence"/>
</dbReference>
<organism evidence="1 2">
    <name type="scientific">Ophiocordyceps polyrhachis-furcata BCC 54312</name>
    <dbReference type="NCBI Taxonomy" id="1330021"/>
    <lineage>
        <taxon>Eukaryota</taxon>
        <taxon>Fungi</taxon>
        <taxon>Dikarya</taxon>
        <taxon>Ascomycota</taxon>
        <taxon>Pezizomycotina</taxon>
        <taxon>Sordariomycetes</taxon>
        <taxon>Hypocreomycetidae</taxon>
        <taxon>Hypocreales</taxon>
        <taxon>Ophiocordycipitaceae</taxon>
        <taxon>Ophiocordyceps</taxon>
    </lineage>
</organism>
<dbReference type="OrthoDB" id="4903907at2759"/>
<gene>
    <name evidence="1" type="ORF">L249_0233</name>
</gene>
<reference evidence="1 2" key="1">
    <citation type="journal article" date="2015" name="BMC Genomics">
        <title>Insights from the genome of Ophiocordyceps polyrhachis-furcata to pathogenicity and host specificity in insect fungi.</title>
        <authorList>
            <person name="Wichadakul D."/>
            <person name="Kobmoo N."/>
            <person name="Ingsriswang S."/>
            <person name="Tangphatsornruang S."/>
            <person name="Chantasingh D."/>
            <person name="Luangsa-ard J.J."/>
            <person name="Eurwilaichitr L."/>
        </authorList>
    </citation>
    <scope>NUCLEOTIDE SEQUENCE [LARGE SCALE GENOMIC DNA]</scope>
    <source>
        <strain evidence="1 2">BCC 54312</strain>
    </source>
</reference>
<comment type="caution">
    <text evidence="1">The sequence shown here is derived from an EMBL/GenBank/DDBJ whole genome shotgun (WGS) entry which is preliminary data.</text>
</comment>
<proteinExistence type="predicted"/>
<keyword evidence="2" id="KW-1185">Reference proteome</keyword>
<dbReference type="AlphaFoldDB" id="A0A367LFI4"/>
<dbReference type="EMBL" id="LKCN02000007">
    <property type="protein sequence ID" value="RCI13186.1"/>
    <property type="molecule type" value="Genomic_DNA"/>
</dbReference>
<evidence type="ECO:0000313" key="2">
    <source>
        <dbReference type="Proteomes" id="UP000253664"/>
    </source>
</evidence>
<protein>
    <submittedName>
        <fullName evidence="1">Uncharacterized protein</fullName>
    </submittedName>
</protein>
<sequence length="314" mass="34719">MSRRQRSVKTRVEGNDEVDLDASAFSRAFKTIIRWKYKRKNFKCANGMVSTESSNVESQPRPLGFTSTSQNKGKLTSLVLLETRTGRWKALPRMAINAAKIWLQLNNCSYERETSCYNASFRNYLPQYPSICLSGHHFPIMKPNMFLAALFAIQIEASPTSANELKKGSWYDEDGNTEWLQFQRRGDPSSGATKAVDGPPSGDAYFCSGWKVKAEDAERAIEGLISMCGSGRRFASVMTYATGSAVAYGCSHNYREVTCAQGAYNATGFLRGLRHACGEGNTGFFSLPRTARTARTAVAPFLTFGRPPTIGPED</sequence>
<evidence type="ECO:0000313" key="1">
    <source>
        <dbReference type="EMBL" id="RCI13186.1"/>
    </source>
</evidence>